<gene>
    <name evidence="1" type="ORF">EYC80_009093</name>
</gene>
<sequence>MIRINNYLPTHIPSSPLFLHKNFLMLNNLGFSMGLAWDRTGHVHFLCLSALPFYPFLLAHVNLRGLMRVWTTMDKEEKRQTVHLFTTSLFIHRQPHSKNKHLSIYLLKHIHQSKMSITLYDITVPPFLKQLKSLSKILAKGLSHVNNDESKLIHARLIEDQGDLVFQIQRVSETAKGLAVRVAGLADVVFEDNETDFAGLYTRINRTIEILEALPASTLNDKEAAEITLNIGDAEHKLQAKDYVLYAVIPNFYFHVTTAYSILRKEGVPVGKGDYLGRT</sequence>
<dbReference type="Proteomes" id="UP000326757">
    <property type="component" value="Unassembled WGS sequence"/>
</dbReference>
<organism evidence="1 2">
    <name type="scientific">Monilinia laxa</name>
    <name type="common">Brown rot fungus</name>
    <name type="synonym">Sclerotinia laxa</name>
    <dbReference type="NCBI Taxonomy" id="61186"/>
    <lineage>
        <taxon>Eukaryota</taxon>
        <taxon>Fungi</taxon>
        <taxon>Dikarya</taxon>
        <taxon>Ascomycota</taxon>
        <taxon>Pezizomycotina</taxon>
        <taxon>Leotiomycetes</taxon>
        <taxon>Helotiales</taxon>
        <taxon>Sclerotiniaceae</taxon>
        <taxon>Monilinia</taxon>
    </lineage>
</organism>
<comment type="caution">
    <text evidence="1">The sequence shown here is derived from an EMBL/GenBank/DDBJ whole genome shotgun (WGS) entry which is preliminary data.</text>
</comment>
<evidence type="ECO:0000313" key="1">
    <source>
        <dbReference type="EMBL" id="KAB8296327.1"/>
    </source>
</evidence>
<dbReference type="InterPro" id="IPR034660">
    <property type="entry name" value="DinB/YfiT-like"/>
</dbReference>
<evidence type="ECO:0008006" key="3">
    <source>
        <dbReference type="Google" id="ProtNLM"/>
    </source>
</evidence>
<proteinExistence type="predicted"/>
<protein>
    <recommendedName>
        <fullName evidence="3">DUF1993 domain-containing protein</fullName>
    </recommendedName>
</protein>
<accession>A0A5N6K2D4</accession>
<dbReference type="InterPro" id="IPR018531">
    <property type="entry name" value="DUF1993"/>
</dbReference>
<evidence type="ECO:0000313" key="2">
    <source>
        <dbReference type="Proteomes" id="UP000326757"/>
    </source>
</evidence>
<dbReference type="OrthoDB" id="3724345at2759"/>
<keyword evidence="2" id="KW-1185">Reference proteome</keyword>
<dbReference type="PANTHER" id="PTHR36922">
    <property type="entry name" value="BLL2446 PROTEIN"/>
    <property type="match status" value="1"/>
</dbReference>
<dbReference type="PANTHER" id="PTHR36922:SF1">
    <property type="entry name" value="DUF1993 DOMAIN-CONTAINING PROTEIN"/>
    <property type="match status" value="1"/>
</dbReference>
<reference evidence="1 2" key="1">
    <citation type="submission" date="2019-06" db="EMBL/GenBank/DDBJ databases">
        <title>Genome Sequence of the Brown Rot Fungal Pathogen Monilinia laxa.</title>
        <authorList>
            <person name="De Miccolis Angelini R.M."/>
            <person name="Landi L."/>
            <person name="Abate D."/>
            <person name="Pollastro S."/>
            <person name="Romanazzi G."/>
            <person name="Faretra F."/>
        </authorList>
    </citation>
    <scope>NUCLEOTIDE SEQUENCE [LARGE SCALE GENOMIC DNA]</scope>
    <source>
        <strain evidence="1 2">Mlax316</strain>
    </source>
</reference>
<dbReference type="Gene3D" id="1.20.120.450">
    <property type="entry name" value="dinb family like domain"/>
    <property type="match status" value="1"/>
</dbReference>
<dbReference type="SUPFAM" id="SSF109854">
    <property type="entry name" value="DinB/YfiT-like putative metalloenzymes"/>
    <property type="match status" value="1"/>
</dbReference>
<dbReference type="Pfam" id="PF09351">
    <property type="entry name" value="DUF1993"/>
    <property type="match status" value="1"/>
</dbReference>
<dbReference type="EMBL" id="VIGI01000009">
    <property type="protein sequence ID" value="KAB8296327.1"/>
    <property type="molecule type" value="Genomic_DNA"/>
</dbReference>
<dbReference type="AlphaFoldDB" id="A0A5N6K2D4"/>
<name>A0A5N6K2D4_MONLA</name>